<reference evidence="3" key="1">
    <citation type="journal article" date="2010" name="Science">
        <title>Signatures of adaptation to obligate biotrophy in the Hyaloperonospora arabidopsidis genome.</title>
        <authorList>
            <person name="Baxter L."/>
            <person name="Tripathy S."/>
            <person name="Ishaque N."/>
            <person name="Boot N."/>
            <person name="Cabral A."/>
            <person name="Kemen E."/>
            <person name="Thines M."/>
            <person name="Ah-Fong A."/>
            <person name="Anderson R."/>
            <person name="Badejoko W."/>
            <person name="Bittner-Eddy P."/>
            <person name="Boore J.L."/>
            <person name="Chibucos M.C."/>
            <person name="Coates M."/>
            <person name="Dehal P."/>
            <person name="Delehaunty K."/>
            <person name="Dong S."/>
            <person name="Downton P."/>
            <person name="Dumas B."/>
            <person name="Fabro G."/>
            <person name="Fronick C."/>
            <person name="Fuerstenberg S.I."/>
            <person name="Fulton L."/>
            <person name="Gaulin E."/>
            <person name="Govers F."/>
            <person name="Hughes L."/>
            <person name="Humphray S."/>
            <person name="Jiang R.H."/>
            <person name="Judelson H."/>
            <person name="Kamoun S."/>
            <person name="Kyung K."/>
            <person name="Meijer H."/>
            <person name="Minx P."/>
            <person name="Morris P."/>
            <person name="Nelson J."/>
            <person name="Phuntumart V."/>
            <person name="Qutob D."/>
            <person name="Rehmany A."/>
            <person name="Rougon-Cardoso A."/>
            <person name="Ryden P."/>
            <person name="Torto-Alalibo T."/>
            <person name="Studholme D."/>
            <person name="Wang Y."/>
            <person name="Win J."/>
            <person name="Wood J."/>
            <person name="Clifton S.W."/>
            <person name="Rogers J."/>
            <person name="Van den Ackerveken G."/>
            <person name="Jones J.D."/>
            <person name="McDowell J.M."/>
            <person name="Beynon J."/>
            <person name="Tyler B.M."/>
        </authorList>
    </citation>
    <scope>NUCLEOTIDE SEQUENCE [LARGE SCALE GENOMIC DNA]</scope>
    <source>
        <strain evidence="3">Emoy2</strain>
    </source>
</reference>
<evidence type="ECO:0000256" key="1">
    <source>
        <dbReference type="SAM" id="MobiDB-lite"/>
    </source>
</evidence>
<evidence type="ECO:0008006" key="4">
    <source>
        <dbReference type="Google" id="ProtNLM"/>
    </source>
</evidence>
<feature type="region of interest" description="Disordered" evidence="1">
    <location>
        <begin position="25"/>
        <end position="83"/>
    </location>
</feature>
<dbReference type="HOGENOM" id="CLU_2547443_0_0_1"/>
<dbReference type="VEuPathDB" id="FungiDB:HpaG809129"/>
<keyword evidence="3" id="KW-1185">Reference proteome</keyword>
<evidence type="ECO:0000313" key="2">
    <source>
        <dbReference type="EnsemblProtists" id="HpaP809129"/>
    </source>
</evidence>
<dbReference type="AlphaFoldDB" id="M4BRT9"/>
<dbReference type="EnsemblProtists" id="HpaT809129">
    <property type="protein sequence ID" value="HpaP809129"/>
    <property type="gene ID" value="HpaG809129"/>
</dbReference>
<name>M4BRT9_HYAAE</name>
<evidence type="ECO:0000313" key="3">
    <source>
        <dbReference type="Proteomes" id="UP000011713"/>
    </source>
</evidence>
<reference evidence="2" key="2">
    <citation type="submission" date="2015-06" db="UniProtKB">
        <authorList>
            <consortium name="EnsemblProtists"/>
        </authorList>
    </citation>
    <scope>IDENTIFICATION</scope>
    <source>
        <strain evidence="2">Emoy2</strain>
    </source>
</reference>
<feature type="compositionally biased region" description="Polar residues" evidence="1">
    <location>
        <begin position="57"/>
        <end position="67"/>
    </location>
</feature>
<protein>
    <recommendedName>
        <fullName evidence="4">RxLR effector candidate protein</fullName>
    </recommendedName>
</protein>
<sequence length="83" mass="8943">MIGKKGGGFLLAACATGGRAACDSREKRSAGYPSAGHVDDGSNHFAKRRSSYSSRSAYNSPTRSLSMSPVPRRELPRDRDDPR</sequence>
<dbReference type="InParanoid" id="M4BRT9"/>
<dbReference type="EMBL" id="JH598667">
    <property type="status" value="NOT_ANNOTATED_CDS"/>
    <property type="molecule type" value="Genomic_DNA"/>
</dbReference>
<organism evidence="2 3">
    <name type="scientific">Hyaloperonospora arabidopsidis (strain Emoy2)</name>
    <name type="common">Downy mildew agent</name>
    <name type="synonym">Peronospora arabidopsidis</name>
    <dbReference type="NCBI Taxonomy" id="559515"/>
    <lineage>
        <taxon>Eukaryota</taxon>
        <taxon>Sar</taxon>
        <taxon>Stramenopiles</taxon>
        <taxon>Oomycota</taxon>
        <taxon>Peronosporomycetes</taxon>
        <taxon>Peronosporales</taxon>
        <taxon>Peronosporaceae</taxon>
        <taxon>Hyaloperonospora</taxon>
    </lineage>
</organism>
<dbReference type="Proteomes" id="UP000011713">
    <property type="component" value="Unassembled WGS sequence"/>
</dbReference>
<feature type="compositionally biased region" description="Basic and acidic residues" evidence="1">
    <location>
        <begin position="71"/>
        <end position="83"/>
    </location>
</feature>
<proteinExistence type="predicted"/>
<accession>M4BRT9</accession>